<organism evidence="2 3">
    <name type="scientific">Macrostomum lignano</name>
    <dbReference type="NCBI Taxonomy" id="282301"/>
    <lineage>
        <taxon>Eukaryota</taxon>
        <taxon>Metazoa</taxon>
        <taxon>Spiralia</taxon>
        <taxon>Lophotrochozoa</taxon>
        <taxon>Platyhelminthes</taxon>
        <taxon>Rhabditophora</taxon>
        <taxon>Macrostomorpha</taxon>
        <taxon>Macrostomida</taxon>
        <taxon>Macrostomidae</taxon>
        <taxon>Macrostomum</taxon>
    </lineage>
</organism>
<reference evidence="3" key="1">
    <citation type="submission" date="2016-11" db="UniProtKB">
        <authorList>
            <consortium name="WormBaseParasite"/>
        </authorList>
    </citation>
    <scope>IDENTIFICATION</scope>
</reference>
<name>A0A1I8JQ38_9PLAT</name>
<feature type="compositionally biased region" description="Polar residues" evidence="1">
    <location>
        <begin position="445"/>
        <end position="456"/>
    </location>
</feature>
<feature type="compositionally biased region" description="Basic and acidic residues" evidence="1">
    <location>
        <begin position="491"/>
        <end position="502"/>
    </location>
</feature>
<feature type="compositionally biased region" description="Basic and acidic residues" evidence="1">
    <location>
        <begin position="118"/>
        <end position="133"/>
    </location>
</feature>
<feature type="region of interest" description="Disordered" evidence="1">
    <location>
        <begin position="38"/>
        <end position="216"/>
    </location>
</feature>
<feature type="compositionally biased region" description="Polar residues" evidence="1">
    <location>
        <begin position="180"/>
        <end position="191"/>
    </location>
</feature>
<feature type="region of interest" description="Disordered" evidence="1">
    <location>
        <begin position="445"/>
        <end position="512"/>
    </location>
</feature>
<dbReference type="Proteomes" id="UP000095280">
    <property type="component" value="Unplaced"/>
</dbReference>
<feature type="compositionally biased region" description="Polar residues" evidence="1">
    <location>
        <begin position="85"/>
        <end position="107"/>
    </location>
</feature>
<feature type="compositionally biased region" description="Polar residues" evidence="1">
    <location>
        <begin position="464"/>
        <end position="490"/>
    </location>
</feature>
<feature type="compositionally biased region" description="Polar residues" evidence="1">
    <location>
        <begin position="60"/>
        <end position="69"/>
    </location>
</feature>
<protein>
    <submittedName>
        <fullName evidence="3">Protein kinase domain-containing protein</fullName>
    </submittedName>
</protein>
<evidence type="ECO:0000313" key="3">
    <source>
        <dbReference type="WBParaSite" id="snap_masked-unitig_33981-processed-gene-0.0-mRNA-1"/>
    </source>
</evidence>
<evidence type="ECO:0000256" key="1">
    <source>
        <dbReference type="SAM" id="MobiDB-lite"/>
    </source>
</evidence>
<keyword evidence="2" id="KW-1185">Reference proteome</keyword>
<evidence type="ECO:0000313" key="2">
    <source>
        <dbReference type="Proteomes" id="UP000095280"/>
    </source>
</evidence>
<dbReference type="WBParaSite" id="snap_masked-unitig_33981-processed-gene-0.0-mRNA-1">
    <property type="protein sequence ID" value="snap_masked-unitig_33981-processed-gene-0.0-mRNA-1"/>
    <property type="gene ID" value="snap_masked-unitig_33981-processed-gene-0.0"/>
</dbReference>
<proteinExistence type="predicted"/>
<feature type="compositionally biased region" description="Low complexity" evidence="1">
    <location>
        <begin position="150"/>
        <end position="165"/>
    </location>
</feature>
<sequence length="603" mass="64378">KLKNALSHDGLCTAIFSRANAARGKMSSRVMAFKAAVARHPADGKAHRAAKDAEIKSNKTSDSIPSSPTKGVKHKKKGRPIQGRSIKSSTDIRVSKSQTETPRSTGISLPPRHRQGKKEHEPAAKQQTPEKQHHQAAKQQTPEKQHHQAASSRLQKSSTSSSKAQTPEKQHHQAAKQKTPKSSTIKQQSSRLPEKHHQTAKPNAFDKNHQGGGGLRFAAADSETTELACLEAASPRWTPHGCGTARGTAGASDAVCSFNEASRGSASSFGCQWQQQKLPAVVLNRRGASFGFSLVGCASPVTGSVASSPARPPRLPAFGSATPSLAPRAASSWPAAARLSCEESGGAGLRKRRQQTGAPHSALAVELAAAGATTTSQTRAAPDRDFEADEEDSDASSSLELSSLYRATEGAQPIRASQQTQAMIIARPSDLVSNEFQPIRAQDNRQPIGQQQSHQSKVAAPKRASSQSEVRRNFSSQSHRQRNIASSQSDLRCRGRSQSEARKGRRKGAGCASRASWQATGACQAASPQSSDFVLAAGQPGRRVQQLRRLLHGCSWRGEGGAGRQRQSDILEAGSPVLSSRLQWHRQRPGGCRAQALLLPRGC</sequence>
<dbReference type="AlphaFoldDB" id="A0A1I8JQ38"/>
<accession>A0A1I8JQ38</accession>
<feature type="region of interest" description="Disordered" evidence="1">
    <location>
        <begin position="370"/>
        <end position="398"/>
    </location>
</feature>
<feature type="compositionally biased region" description="Basic and acidic residues" evidence="1">
    <location>
        <begin position="40"/>
        <end position="59"/>
    </location>
</feature>